<dbReference type="STRING" id="485915.Dret_0578"/>
<dbReference type="GO" id="GO:0005886">
    <property type="term" value="C:plasma membrane"/>
    <property type="evidence" value="ECO:0007669"/>
    <property type="project" value="UniProtKB-SubCell"/>
</dbReference>
<protein>
    <submittedName>
        <fullName evidence="11">MotA/TolQ/ExbB proton channel</fullName>
    </submittedName>
</protein>
<keyword evidence="5 9" id="KW-0812">Transmembrane</keyword>
<keyword evidence="6" id="KW-0283">Flagellar rotation</keyword>
<dbReference type="PROSITE" id="PS01307">
    <property type="entry name" value="MOTA"/>
    <property type="match status" value="1"/>
</dbReference>
<dbReference type="PANTHER" id="PTHR30433">
    <property type="entry name" value="CHEMOTAXIS PROTEIN MOTA"/>
    <property type="match status" value="1"/>
</dbReference>
<comment type="subcellular location">
    <subcellularLocation>
        <location evidence="1">Cell membrane</location>
        <topology evidence="1">Multi-pass membrane protein</topology>
    </subcellularLocation>
</comment>
<reference evidence="11 12" key="2">
    <citation type="journal article" date="2010" name="Stand. Genomic Sci.">
        <title>Complete genome sequence of Desulfohalobium retbaense type strain (HR(100)).</title>
        <authorList>
            <person name="Spring S."/>
            <person name="Nolan M."/>
            <person name="Lapidus A."/>
            <person name="Glavina Del Rio T."/>
            <person name="Copeland A."/>
            <person name="Tice H."/>
            <person name="Cheng J.F."/>
            <person name="Lucas S."/>
            <person name="Land M."/>
            <person name="Chen F."/>
            <person name="Bruce D."/>
            <person name="Goodwin L."/>
            <person name="Pitluck S."/>
            <person name="Ivanova N."/>
            <person name="Mavromatis K."/>
            <person name="Mikhailova N."/>
            <person name="Pati A."/>
            <person name="Chen A."/>
            <person name="Palaniappan K."/>
            <person name="Hauser L."/>
            <person name="Chang Y.J."/>
            <person name="Jeffries C.D."/>
            <person name="Munk C."/>
            <person name="Kiss H."/>
            <person name="Chain P."/>
            <person name="Han C."/>
            <person name="Brettin T."/>
            <person name="Detter J.C."/>
            <person name="Schuler E."/>
            <person name="Goker M."/>
            <person name="Rohde M."/>
            <person name="Bristow J."/>
            <person name="Eisen J.A."/>
            <person name="Markowitz V."/>
            <person name="Hugenholtz P."/>
            <person name="Kyrpides N.C."/>
            <person name="Klenk H.P."/>
        </authorList>
    </citation>
    <scope>NUCLEOTIDE SEQUENCE [LARGE SCALE GENOMIC DNA]</scope>
    <source>
        <strain evidence="11 12">DSM 5692</strain>
    </source>
</reference>
<dbReference type="HOGENOM" id="CLU_079895_1_0_7"/>
<dbReference type="InterPro" id="IPR002898">
    <property type="entry name" value="MotA_ExbB_proton_chnl"/>
</dbReference>
<accession>C8WYV9</accession>
<keyword evidence="4" id="KW-1003">Cell membrane</keyword>
<evidence type="ECO:0000256" key="5">
    <source>
        <dbReference type="ARBA" id="ARBA00022692"/>
    </source>
</evidence>
<keyword evidence="3" id="KW-0813">Transport</keyword>
<evidence type="ECO:0000313" key="12">
    <source>
        <dbReference type="Proteomes" id="UP000001052"/>
    </source>
</evidence>
<evidence type="ECO:0000313" key="11">
    <source>
        <dbReference type="EMBL" id="ACV67875.1"/>
    </source>
</evidence>
<feature type="transmembrane region" description="Helical" evidence="9">
    <location>
        <begin position="36"/>
        <end position="55"/>
    </location>
</feature>
<dbReference type="AlphaFoldDB" id="C8WYV9"/>
<dbReference type="Pfam" id="PF01618">
    <property type="entry name" value="MotA_ExbB"/>
    <property type="match status" value="1"/>
</dbReference>
<dbReference type="KEGG" id="drt:Dret_0578"/>
<dbReference type="GO" id="GO:0006935">
    <property type="term" value="P:chemotaxis"/>
    <property type="evidence" value="ECO:0007669"/>
    <property type="project" value="InterPro"/>
</dbReference>
<keyword evidence="8 9" id="KW-0472">Membrane</keyword>
<dbReference type="Proteomes" id="UP000001052">
    <property type="component" value="Chromosome"/>
</dbReference>
<dbReference type="EMBL" id="CP001734">
    <property type="protein sequence ID" value="ACV67875.1"/>
    <property type="molecule type" value="Genomic_DNA"/>
</dbReference>
<feature type="transmembrane region" description="Helical" evidence="9">
    <location>
        <begin position="183"/>
        <end position="204"/>
    </location>
</feature>
<evidence type="ECO:0000256" key="7">
    <source>
        <dbReference type="ARBA" id="ARBA00022989"/>
    </source>
</evidence>
<evidence type="ECO:0000259" key="10">
    <source>
        <dbReference type="Pfam" id="PF01618"/>
    </source>
</evidence>
<feature type="domain" description="MotA/TolQ/ExbB proton channel" evidence="10">
    <location>
        <begin position="103"/>
        <end position="219"/>
    </location>
</feature>
<dbReference type="PANTHER" id="PTHR30433:SF2">
    <property type="entry name" value="MOTILITY PROTEIN A"/>
    <property type="match status" value="1"/>
</dbReference>
<evidence type="ECO:0000256" key="9">
    <source>
        <dbReference type="SAM" id="Phobius"/>
    </source>
</evidence>
<name>C8WYV9_DESRD</name>
<feature type="transmembrane region" description="Helical" evidence="9">
    <location>
        <begin position="7"/>
        <end position="24"/>
    </location>
</feature>
<evidence type="ECO:0000256" key="3">
    <source>
        <dbReference type="ARBA" id="ARBA00022448"/>
    </source>
</evidence>
<organism evidence="11 12">
    <name type="scientific">Desulfohalobium retbaense (strain ATCC 49708 / DSM 5692 / JCM 16813 / HR100)</name>
    <dbReference type="NCBI Taxonomy" id="485915"/>
    <lineage>
        <taxon>Bacteria</taxon>
        <taxon>Pseudomonadati</taxon>
        <taxon>Thermodesulfobacteriota</taxon>
        <taxon>Desulfovibrionia</taxon>
        <taxon>Desulfovibrionales</taxon>
        <taxon>Desulfohalobiaceae</taxon>
        <taxon>Desulfohalobium</taxon>
    </lineage>
</organism>
<feature type="transmembrane region" description="Helical" evidence="9">
    <location>
        <begin position="151"/>
        <end position="171"/>
    </location>
</feature>
<evidence type="ECO:0000256" key="8">
    <source>
        <dbReference type="ARBA" id="ARBA00023136"/>
    </source>
</evidence>
<proteinExistence type="inferred from homology"/>
<sequence>MKTLDLATFLGIIGAFGLMGYAIMSGSGLEVFIDYQALFVVTGGTFGALLVHYPLRDVANAFSVGKNAFLYREAAPNEVMAMLLDYATRARKEGLLALEQATNEASDNFLAKGLQMAADGYEPDVLRDTLDREIEYIEDRHEKGAEIFSSLGMYAPAMGMVGTLIGLVQMLQTLEDPSTIGPAMAMALLTTLYGSVMANVIFIPMSGKLKNKSKAEVLKKSLVLEGMKSILLGENPRIMEQKLHAFLAPKQRESASNKRKR</sequence>
<keyword evidence="12" id="KW-1185">Reference proteome</keyword>
<evidence type="ECO:0000256" key="1">
    <source>
        <dbReference type="ARBA" id="ARBA00004651"/>
    </source>
</evidence>
<dbReference type="RefSeq" id="WP_015751033.1">
    <property type="nucleotide sequence ID" value="NC_013223.1"/>
</dbReference>
<evidence type="ECO:0000256" key="2">
    <source>
        <dbReference type="ARBA" id="ARBA00008038"/>
    </source>
</evidence>
<dbReference type="GO" id="GO:0071978">
    <property type="term" value="P:bacterial-type flagellum-dependent swarming motility"/>
    <property type="evidence" value="ECO:0007669"/>
    <property type="project" value="InterPro"/>
</dbReference>
<comment type="similarity">
    <text evidence="2">Belongs to the MotA family.</text>
</comment>
<gene>
    <name evidence="11" type="ordered locus">Dret_0578</name>
</gene>
<dbReference type="InterPro" id="IPR000540">
    <property type="entry name" value="Flag_MotA_CS"/>
</dbReference>
<dbReference type="InterPro" id="IPR047055">
    <property type="entry name" value="MotA-like"/>
</dbReference>
<keyword evidence="7 9" id="KW-1133">Transmembrane helix</keyword>
<reference evidence="12" key="1">
    <citation type="submission" date="2009-09" db="EMBL/GenBank/DDBJ databases">
        <title>The complete chromosome of Desulfohalobium retbaense DSM 5692.</title>
        <authorList>
            <consortium name="US DOE Joint Genome Institute (JGI-PGF)"/>
            <person name="Lucas S."/>
            <person name="Copeland A."/>
            <person name="Lapidus A."/>
            <person name="Glavina del Rio T."/>
            <person name="Dalin E."/>
            <person name="Tice H."/>
            <person name="Bruce D."/>
            <person name="Goodwin L."/>
            <person name="Pitluck S."/>
            <person name="Kyrpides N."/>
            <person name="Mavromatis K."/>
            <person name="Ivanova N."/>
            <person name="Mikhailova N."/>
            <person name="Munk A.C."/>
            <person name="Brettin T."/>
            <person name="Detter J.C."/>
            <person name="Han C."/>
            <person name="Tapia R."/>
            <person name="Larimer F."/>
            <person name="Land M."/>
            <person name="Hauser L."/>
            <person name="Markowitz V."/>
            <person name="Cheng J.-F."/>
            <person name="Hugenholtz P."/>
            <person name="Woyke T."/>
            <person name="Wu D."/>
            <person name="Spring S."/>
            <person name="Klenk H.-P."/>
            <person name="Eisen J.A."/>
        </authorList>
    </citation>
    <scope>NUCLEOTIDE SEQUENCE [LARGE SCALE GENOMIC DNA]</scope>
    <source>
        <strain evidence="12">DSM 5692</strain>
    </source>
</reference>
<evidence type="ECO:0000256" key="6">
    <source>
        <dbReference type="ARBA" id="ARBA00022779"/>
    </source>
</evidence>
<evidence type="ECO:0000256" key="4">
    <source>
        <dbReference type="ARBA" id="ARBA00022475"/>
    </source>
</evidence>
<dbReference type="eggNOG" id="COG1291">
    <property type="taxonomic scope" value="Bacteria"/>
</dbReference>